<feature type="compositionally biased region" description="Polar residues" evidence="1">
    <location>
        <begin position="7"/>
        <end position="24"/>
    </location>
</feature>
<dbReference type="Proteomes" id="UP000772434">
    <property type="component" value="Unassembled WGS sequence"/>
</dbReference>
<protein>
    <submittedName>
        <fullName evidence="3">Uncharacterized protein</fullName>
    </submittedName>
</protein>
<dbReference type="EMBL" id="JADNRY010000244">
    <property type="protein sequence ID" value="KAF9060441.1"/>
    <property type="molecule type" value="Genomic_DNA"/>
</dbReference>
<evidence type="ECO:0000313" key="3">
    <source>
        <dbReference type="EMBL" id="KAF9060441.1"/>
    </source>
</evidence>
<keyword evidence="2" id="KW-1133">Transmembrane helix</keyword>
<evidence type="ECO:0000256" key="1">
    <source>
        <dbReference type="SAM" id="MobiDB-lite"/>
    </source>
</evidence>
<sequence length="119" mass="12741">MGLEGSATAQSNQPGAFYSSSQNPPLYASPNPEAVQFLLNHHIPQHDNSLPQLPNVYAPLPSAVPAFPAPIFAPQHQRQNPIVRSLNNHSIDAFSIYALALIPSPILFTSIIAVLAASH</sequence>
<keyword evidence="4" id="KW-1185">Reference proteome</keyword>
<keyword evidence="2" id="KW-0812">Transmembrane</keyword>
<proteinExistence type="predicted"/>
<dbReference type="AlphaFoldDB" id="A0A9P5P8V9"/>
<feature type="region of interest" description="Disordered" evidence="1">
    <location>
        <begin position="1"/>
        <end position="29"/>
    </location>
</feature>
<comment type="caution">
    <text evidence="3">The sequence shown here is derived from an EMBL/GenBank/DDBJ whole genome shotgun (WGS) entry which is preliminary data.</text>
</comment>
<organism evidence="3 4">
    <name type="scientific">Rhodocollybia butyracea</name>
    <dbReference type="NCBI Taxonomy" id="206335"/>
    <lineage>
        <taxon>Eukaryota</taxon>
        <taxon>Fungi</taxon>
        <taxon>Dikarya</taxon>
        <taxon>Basidiomycota</taxon>
        <taxon>Agaricomycotina</taxon>
        <taxon>Agaricomycetes</taxon>
        <taxon>Agaricomycetidae</taxon>
        <taxon>Agaricales</taxon>
        <taxon>Marasmiineae</taxon>
        <taxon>Omphalotaceae</taxon>
        <taxon>Rhodocollybia</taxon>
    </lineage>
</organism>
<name>A0A9P5P8V9_9AGAR</name>
<feature type="transmembrane region" description="Helical" evidence="2">
    <location>
        <begin position="94"/>
        <end position="117"/>
    </location>
</feature>
<keyword evidence="2" id="KW-0472">Membrane</keyword>
<reference evidence="3" key="1">
    <citation type="submission" date="2020-11" db="EMBL/GenBank/DDBJ databases">
        <authorList>
            <consortium name="DOE Joint Genome Institute"/>
            <person name="Ahrendt S."/>
            <person name="Riley R."/>
            <person name="Andreopoulos W."/>
            <person name="Labutti K."/>
            <person name="Pangilinan J."/>
            <person name="Ruiz-Duenas F.J."/>
            <person name="Barrasa J.M."/>
            <person name="Sanchez-Garcia M."/>
            <person name="Camarero S."/>
            <person name="Miyauchi S."/>
            <person name="Serrano A."/>
            <person name="Linde D."/>
            <person name="Babiker R."/>
            <person name="Drula E."/>
            <person name="Ayuso-Fernandez I."/>
            <person name="Pacheco R."/>
            <person name="Padilla G."/>
            <person name="Ferreira P."/>
            <person name="Barriuso J."/>
            <person name="Kellner H."/>
            <person name="Castanera R."/>
            <person name="Alfaro M."/>
            <person name="Ramirez L."/>
            <person name="Pisabarro A.G."/>
            <person name="Kuo A."/>
            <person name="Tritt A."/>
            <person name="Lipzen A."/>
            <person name="He G."/>
            <person name="Yan M."/>
            <person name="Ng V."/>
            <person name="Cullen D."/>
            <person name="Martin F."/>
            <person name="Rosso M.-N."/>
            <person name="Henrissat B."/>
            <person name="Hibbett D."/>
            <person name="Martinez A.T."/>
            <person name="Grigoriev I.V."/>
        </authorList>
    </citation>
    <scope>NUCLEOTIDE SEQUENCE</scope>
    <source>
        <strain evidence="3">AH 40177</strain>
    </source>
</reference>
<gene>
    <name evidence="3" type="ORF">BDP27DRAFT_1452742</name>
</gene>
<evidence type="ECO:0000256" key="2">
    <source>
        <dbReference type="SAM" id="Phobius"/>
    </source>
</evidence>
<evidence type="ECO:0000313" key="4">
    <source>
        <dbReference type="Proteomes" id="UP000772434"/>
    </source>
</evidence>
<accession>A0A9P5P8V9</accession>